<evidence type="ECO:0000313" key="2">
    <source>
        <dbReference type="Proteomes" id="UP000018372"/>
    </source>
</evidence>
<reference evidence="1" key="1">
    <citation type="submission" date="2012-11" db="EMBL/GenBank/DDBJ databases">
        <title>Dependencies among metagenomic species, viruses, plasmids and units of genetic variation.</title>
        <authorList>
            <person name="Nielsen H.B."/>
            <person name="Almeida M."/>
            <person name="Juncker A.S."/>
            <person name="Rasmussen S."/>
            <person name="Li J."/>
            <person name="Sunagawa S."/>
            <person name="Plichta D."/>
            <person name="Gautier L."/>
            <person name="Le Chatelier E."/>
            <person name="Peletier E."/>
            <person name="Bonde I."/>
            <person name="Nielsen T."/>
            <person name="Manichanh C."/>
            <person name="Arumugam M."/>
            <person name="Batto J."/>
            <person name="Santos M.B.Q.D."/>
            <person name="Blom N."/>
            <person name="Borruel N."/>
            <person name="Burgdorf K.S."/>
            <person name="Boumezbeur F."/>
            <person name="Casellas F."/>
            <person name="Dore J."/>
            <person name="Guarner F."/>
            <person name="Hansen T."/>
            <person name="Hildebrand F."/>
            <person name="Kaas R.S."/>
            <person name="Kennedy S."/>
            <person name="Kristiansen K."/>
            <person name="Kultima J.R."/>
            <person name="Leonard P."/>
            <person name="Levenez F."/>
            <person name="Lund O."/>
            <person name="Moumen B."/>
            <person name="Le Paslier D."/>
            <person name="Pons N."/>
            <person name="Pedersen O."/>
            <person name="Prifti E."/>
            <person name="Qin J."/>
            <person name="Raes J."/>
            <person name="Tap J."/>
            <person name="Tims S."/>
            <person name="Ussery D.W."/>
            <person name="Yamada T."/>
            <person name="MetaHit consortium"/>
            <person name="Renault P."/>
            <person name="Sicheritz-Ponten T."/>
            <person name="Bork P."/>
            <person name="Wang J."/>
            <person name="Brunak S."/>
            <person name="Ehrlich S.D."/>
        </authorList>
    </citation>
    <scope>NUCLEOTIDE SEQUENCE [LARGE SCALE GENOMIC DNA]</scope>
</reference>
<sequence>MVQQPESLKRLNSDSRQAESFWKQKLVECMTSVSPGFVIDARNRRELDALYRWVWERAGRIMGGSLDPCKGIMLCGPIGTGKSTLMKGLQKYESLVNRYAFAFGRKDLGFAFVSAAEISLRYAEQGIDGIIRYTQRECATGLCIDELGREPSDAKHFGTGLNVIQTVLQLRYEFRHEYCTYATTNLELDDIPSRYGIYIADRCKEMFNIVHVGGETRRQ</sequence>
<dbReference type="AlphaFoldDB" id="R5V8X2"/>
<dbReference type="EMBL" id="CBAT010000083">
    <property type="protein sequence ID" value="CCZ86855.1"/>
    <property type="molecule type" value="Genomic_DNA"/>
</dbReference>
<dbReference type="Gene3D" id="3.40.50.300">
    <property type="entry name" value="P-loop containing nucleotide triphosphate hydrolases"/>
    <property type="match status" value="1"/>
</dbReference>
<dbReference type="SUPFAM" id="SSF52540">
    <property type="entry name" value="P-loop containing nucleoside triphosphate hydrolases"/>
    <property type="match status" value="1"/>
</dbReference>
<organism evidence="1 2">
    <name type="scientific">Phocaeicola plebeius CAG:211</name>
    <dbReference type="NCBI Taxonomy" id="1263052"/>
    <lineage>
        <taxon>Bacteria</taxon>
        <taxon>Pseudomonadati</taxon>
        <taxon>Bacteroidota</taxon>
        <taxon>Bacteroidia</taxon>
        <taxon>Bacteroidales</taxon>
        <taxon>Bacteroidaceae</taxon>
        <taxon>Phocaeicola</taxon>
    </lineage>
</organism>
<dbReference type="Proteomes" id="UP000018372">
    <property type="component" value="Unassembled WGS sequence"/>
</dbReference>
<proteinExistence type="predicted"/>
<evidence type="ECO:0008006" key="3">
    <source>
        <dbReference type="Google" id="ProtNLM"/>
    </source>
</evidence>
<name>R5V8X2_9BACT</name>
<accession>R5V8X2</accession>
<dbReference type="InterPro" id="IPR027417">
    <property type="entry name" value="P-loop_NTPase"/>
</dbReference>
<dbReference type="CDD" id="cd00009">
    <property type="entry name" value="AAA"/>
    <property type="match status" value="1"/>
</dbReference>
<evidence type="ECO:0000313" key="1">
    <source>
        <dbReference type="EMBL" id="CCZ86855.1"/>
    </source>
</evidence>
<gene>
    <name evidence="1" type="ORF">BN536_01705</name>
</gene>
<comment type="caution">
    <text evidence="1">The sequence shown here is derived from an EMBL/GenBank/DDBJ whole genome shotgun (WGS) entry which is preliminary data.</text>
</comment>
<protein>
    <recommendedName>
        <fullName evidence="3">ATP-binding protein</fullName>
    </recommendedName>
</protein>